<evidence type="ECO:0000256" key="2">
    <source>
        <dbReference type="ARBA" id="ARBA00022448"/>
    </source>
</evidence>
<organism evidence="10 11">
    <name type="scientific">Brucella gallinifaecis</name>
    <dbReference type="NCBI Taxonomy" id="215590"/>
    <lineage>
        <taxon>Bacteria</taxon>
        <taxon>Pseudomonadati</taxon>
        <taxon>Pseudomonadota</taxon>
        <taxon>Alphaproteobacteria</taxon>
        <taxon>Hyphomicrobiales</taxon>
        <taxon>Brucellaceae</taxon>
        <taxon>Brucella/Ochrobactrum group</taxon>
        <taxon>Brucella</taxon>
    </lineage>
</organism>
<evidence type="ECO:0000256" key="9">
    <source>
        <dbReference type="SAM" id="Phobius"/>
    </source>
</evidence>
<name>A0A502BKJ7_9HYPH</name>
<dbReference type="RefSeq" id="WP_140906047.1">
    <property type="nucleotide sequence ID" value="NZ_JBHTMD010000045.1"/>
</dbReference>
<feature type="transmembrane region" description="Helical" evidence="9">
    <location>
        <begin position="20"/>
        <end position="41"/>
    </location>
</feature>
<protein>
    <submittedName>
        <fullName evidence="10">YeeE/YedE family protein</fullName>
    </submittedName>
</protein>
<comment type="similarity">
    <text evidence="8">Belongs to the TsuA/YedE (TC 9.B.102) family.</text>
</comment>
<feature type="transmembrane region" description="Helical" evidence="9">
    <location>
        <begin position="119"/>
        <end position="136"/>
    </location>
</feature>
<evidence type="ECO:0000256" key="5">
    <source>
        <dbReference type="ARBA" id="ARBA00022692"/>
    </source>
</evidence>
<keyword evidence="5 9" id="KW-0812">Transmembrane</keyword>
<dbReference type="PANTHER" id="PTHR30574:SF1">
    <property type="entry name" value="SULPHUR TRANSPORT DOMAIN-CONTAINING PROTEIN"/>
    <property type="match status" value="1"/>
</dbReference>
<keyword evidence="11" id="KW-1185">Reference proteome</keyword>
<comment type="subcellular location">
    <subcellularLocation>
        <location evidence="1">Cell inner membrane</location>
        <topology evidence="1">Multi-pass membrane protein</topology>
    </subcellularLocation>
</comment>
<keyword evidence="3" id="KW-1003">Cell membrane</keyword>
<evidence type="ECO:0000256" key="3">
    <source>
        <dbReference type="ARBA" id="ARBA00022475"/>
    </source>
</evidence>
<evidence type="ECO:0000256" key="8">
    <source>
        <dbReference type="ARBA" id="ARBA00035655"/>
    </source>
</evidence>
<evidence type="ECO:0000256" key="6">
    <source>
        <dbReference type="ARBA" id="ARBA00022989"/>
    </source>
</evidence>
<keyword evidence="4" id="KW-0997">Cell inner membrane</keyword>
<evidence type="ECO:0000313" key="11">
    <source>
        <dbReference type="Proteomes" id="UP000315388"/>
    </source>
</evidence>
<feature type="transmembrane region" description="Helical" evidence="9">
    <location>
        <begin position="53"/>
        <end position="72"/>
    </location>
</feature>
<evidence type="ECO:0000256" key="4">
    <source>
        <dbReference type="ARBA" id="ARBA00022519"/>
    </source>
</evidence>
<dbReference type="Proteomes" id="UP000315388">
    <property type="component" value="Unassembled WGS sequence"/>
</dbReference>
<dbReference type="OrthoDB" id="9814020at2"/>
<dbReference type="PANTHER" id="PTHR30574">
    <property type="entry name" value="INNER MEMBRANE PROTEIN YEDE"/>
    <property type="match status" value="1"/>
</dbReference>
<dbReference type="Pfam" id="PF04143">
    <property type="entry name" value="Sulf_transp"/>
    <property type="match status" value="1"/>
</dbReference>
<keyword evidence="2" id="KW-0813">Transport</keyword>
<dbReference type="EMBL" id="VEWJ01000014">
    <property type="protein sequence ID" value="TPF74189.1"/>
    <property type="molecule type" value="Genomic_DNA"/>
</dbReference>
<comment type="caution">
    <text evidence="10">The sequence shown here is derived from an EMBL/GenBank/DDBJ whole genome shotgun (WGS) entry which is preliminary data.</text>
</comment>
<feature type="transmembrane region" description="Helical" evidence="9">
    <location>
        <begin position="78"/>
        <end position="98"/>
    </location>
</feature>
<keyword evidence="6 9" id="KW-1133">Transmembrane helix</keyword>
<reference evidence="10 11" key="1">
    <citation type="journal article" date="2003" name="Int. J. Syst. Evol. Microbiol.">
        <title>Towards a standardized format for the description of a novel species (of an established genus): Ochrobactrum gallinifaecis sp. nov.</title>
        <authorList>
            <person name="Kampfer P."/>
            <person name="Buczolits S."/>
            <person name="Albrecht A."/>
            <person name="Busse H.J."/>
            <person name="Stackebrandt E."/>
        </authorList>
    </citation>
    <scope>NUCLEOTIDE SEQUENCE [LARGE SCALE GENOMIC DNA]</scope>
    <source>
        <strain evidence="10 11">ISO 196</strain>
    </source>
</reference>
<dbReference type="InterPro" id="IPR007272">
    <property type="entry name" value="Sulf_transp_TsuA/YedE"/>
</dbReference>
<evidence type="ECO:0000313" key="10">
    <source>
        <dbReference type="EMBL" id="TPF74189.1"/>
    </source>
</evidence>
<accession>A0A502BKJ7</accession>
<sequence length="142" mass="14772">MTSFTPLTSFTGGMLIELAAVLLMALHGRILGVTGILSGLLRTSRTPDWSLRAALLPGMVLAPGLIFLITGNKPAIEIPVSIFAIISGALLAGIGVSYGGGCTSGHGVCGNARFSRRSIIATLCFMLAAFITVYINRHLIGK</sequence>
<keyword evidence="7 9" id="KW-0472">Membrane</keyword>
<proteinExistence type="inferred from homology"/>
<dbReference type="GO" id="GO:0005886">
    <property type="term" value="C:plasma membrane"/>
    <property type="evidence" value="ECO:0007669"/>
    <property type="project" value="UniProtKB-SubCell"/>
</dbReference>
<dbReference type="AlphaFoldDB" id="A0A502BKJ7"/>
<gene>
    <name evidence="10" type="ORF">FHY56_15420</name>
</gene>
<evidence type="ECO:0000256" key="1">
    <source>
        <dbReference type="ARBA" id="ARBA00004429"/>
    </source>
</evidence>
<evidence type="ECO:0000256" key="7">
    <source>
        <dbReference type="ARBA" id="ARBA00023136"/>
    </source>
</evidence>